<dbReference type="AlphaFoldDB" id="A0AAE0G8K6"/>
<sequence length="609" mass="66804">MQEFRERQQTAPELRRDLPASPSAYSSSSYEETHEEVASVAGSSDTRGEDVGLVADVLGLNAVNLSGPVRGSIGAHGGRREPVRLQCLDPTHPPMCTACRAPPPLEEESNHELLGEVGKKNGEKRLRTLLVKTPQWNNVTERHRLADIVEQEVGGEKLADVLRRKDSPSLRKAHLLYLTRAWGYKIDFLHKREKRGSKQAAAAAAAAAAALEANTKACHDQALIDAIKARNGIGEGFPLDGQMYPGKIGMVPGKPEFGGMPLNSTPLYGHGKRQRAPTETHMPDQLANIGAWEYMSPSVSAISMHISEVLRPIMNESLQCFAYEADLFEQNLPTVVQQLQQYMEYCARLFTTVTASNAELQKQMWSHGQHNPEGGWPPGAAMPPNKGSLPDMTPLRLAEPYLETNSAWTEVEAAGETISEKAIKEAQEVLRAGHKLFQGPNWIDLSDDGHRVYCSRRKGVALGLQLTARMQACLLHARFGSKNTFTQVGCMLMEMLVAYVGTQKAYLEAAYRIKKKQLDESMHMAVNSIDAGRVNVPSSVAASISMPSLPSTCPAMIPPPQLLPQPCFTPDILQQPFLGKNMLTNQWAEEAGGMILPKDASVTQDTKLY</sequence>
<feature type="compositionally biased region" description="Low complexity" evidence="1">
    <location>
        <begin position="19"/>
        <end position="30"/>
    </location>
</feature>
<reference evidence="2 3" key="1">
    <citation type="journal article" date="2015" name="Genome Biol. Evol.">
        <title>Comparative Genomics of a Bacterivorous Green Alga Reveals Evolutionary Causalities and Consequences of Phago-Mixotrophic Mode of Nutrition.</title>
        <authorList>
            <person name="Burns J.A."/>
            <person name="Paasch A."/>
            <person name="Narechania A."/>
            <person name="Kim E."/>
        </authorList>
    </citation>
    <scope>NUCLEOTIDE SEQUENCE [LARGE SCALE GENOMIC DNA]</scope>
    <source>
        <strain evidence="2 3">PLY_AMNH</strain>
    </source>
</reference>
<name>A0AAE0G8K6_9CHLO</name>
<organism evidence="2 3">
    <name type="scientific">Cymbomonas tetramitiformis</name>
    <dbReference type="NCBI Taxonomy" id="36881"/>
    <lineage>
        <taxon>Eukaryota</taxon>
        <taxon>Viridiplantae</taxon>
        <taxon>Chlorophyta</taxon>
        <taxon>Pyramimonadophyceae</taxon>
        <taxon>Pyramimonadales</taxon>
        <taxon>Pyramimonadaceae</taxon>
        <taxon>Cymbomonas</taxon>
    </lineage>
</organism>
<feature type="compositionally biased region" description="Basic and acidic residues" evidence="1">
    <location>
        <begin position="1"/>
        <end position="18"/>
    </location>
</feature>
<evidence type="ECO:0000256" key="1">
    <source>
        <dbReference type="SAM" id="MobiDB-lite"/>
    </source>
</evidence>
<gene>
    <name evidence="2" type="ORF">CYMTET_18191</name>
</gene>
<keyword evidence="3" id="KW-1185">Reference proteome</keyword>
<dbReference type="EMBL" id="LGRX02008401">
    <property type="protein sequence ID" value="KAK3273577.1"/>
    <property type="molecule type" value="Genomic_DNA"/>
</dbReference>
<dbReference type="Proteomes" id="UP001190700">
    <property type="component" value="Unassembled WGS sequence"/>
</dbReference>
<accession>A0AAE0G8K6</accession>
<evidence type="ECO:0000313" key="3">
    <source>
        <dbReference type="Proteomes" id="UP001190700"/>
    </source>
</evidence>
<protein>
    <submittedName>
        <fullName evidence="2">Uncharacterized protein</fullName>
    </submittedName>
</protein>
<proteinExistence type="predicted"/>
<comment type="caution">
    <text evidence="2">The sequence shown here is derived from an EMBL/GenBank/DDBJ whole genome shotgun (WGS) entry which is preliminary data.</text>
</comment>
<feature type="region of interest" description="Disordered" evidence="1">
    <location>
        <begin position="1"/>
        <end position="47"/>
    </location>
</feature>
<evidence type="ECO:0000313" key="2">
    <source>
        <dbReference type="EMBL" id="KAK3273577.1"/>
    </source>
</evidence>